<evidence type="ECO:0000313" key="4">
    <source>
        <dbReference type="Proteomes" id="UP000321393"/>
    </source>
</evidence>
<reference evidence="4 5" key="1">
    <citation type="submission" date="2019-08" db="EMBL/GenBank/DDBJ databases">
        <title>Draft genome sequences of two oriental melons (Cucumis melo L. var makuwa).</title>
        <authorList>
            <person name="Kwon S.-Y."/>
        </authorList>
    </citation>
    <scope>NUCLEOTIDE SEQUENCE [LARGE SCALE GENOMIC DNA]</scope>
    <source>
        <strain evidence="5">cv. Chang Bougi</strain>
        <strain evidence="4">cv. SW 3</strain>
        <tissue evidence="2">Leaf</tissue>
    </source>
</reference>
<name>A0A5A7TPS7_CUCMM</name>
<feature type="compositionally biased region" description="Basic and acidic residues" evidence="1">
    <location>
        <begin position="221"/>
        <end position="237"/>
    </location>
</feature>
<dbReference type="PANTHER" id="PTHR11439:SF440">
    <property type="entry name" value="INTEGRASE CATALYTIC DOMAIN-CONTAINING PROTEIN"/>
    <property type="match status" value="1"/>
</dbReference>
<proteinExistence type="predicted"/>
<dbReference type="OrthoDB" id="414945at2759"/>
<dbReference type="Proteomes" id="UP000321947">
    <property type="component" value="Unassembled WGS sequence"/>
</dbReference>
<feature type="region of interest" description="Disordered" evidence="1">
    <location>
        <begin position="218"/>
        <end position="237"/>
    </location>
</feature>
<evidence type="ECO:0000313" key="3">
    <source>
        <dbReference type="EMBL" id="TYK23603.1"/>
    </source>
</evidence>
<sequence length="511" mass="58538">MLSTSFPLYLWDDAILTATYLINRMPSLILHLQASLDCLKEFARPPILFTYHRKNKKKHETNEGETSGKEDHGHETNPEQARVEGEESKKDGDQKGGPTVKVPLCVFGCTGYVHNFDPNQTKFPLKLKHVCLLSIPFIRVVINVFICRPENTITMDVTFCEDRLYFPVAHLQEESVSEESNCTLEFIKPTLSTVSDFNPPSHSLTCMENPIEPCANNNMSENDKPDVRAETSNEAEHGHTRKLEEYDVFMDIPVTLRKGTRSCTKYLICNYVSYDNLSPSFRAFTASLDFTIIQKNIHTALEYPKWKNVIMEEIKALEKNKSLEIFALLKGHKTVYCDIILLMPVEFNCKLGNSGDQVPINKEQYQHLVAPYEKHMEVVNRLLRYLKMTPGSVVDRKSNFGYYTFVWGNLVTWKSKKQNVVVRSSAEAEYQAMSLRIFVISIANNPVQHDRTKHAEIDRHFIKERLDSGRIYISYIPSSQQVADVLTNGLLKPTFDFCVSKLSLIDIYVPT</sequence>
<dbReference type="EMBL" id="SSTD01004451">
    <property type="protein sequence ID" value="TYK23603.1"/>
    <property type="molecule type" value="Genomic_DNA"/>
</dbReference>
<evidence type="ECO:0000256" key="1">
    <source>
        <dbReference type="SAM" id="MobiDB-lite"/>
    </source>
</evidence>
<dbReference type="CDD" id="cd09272">
    <property type="entry name" value="RNase_HI_RT_Ty1"/>
    <property type="match status" value="1"/>
</dbReference>
<comment type="caution">
    <text evidence="2">The sequence shown here is derived from an EMBL/GenBank/DDBJ whole genome shotgun (WGS) entry which is preliminary data.</text>
</comment>
<accession>A0A5A7TPS7</accession>
<dbReference type="EMBL" id="SSTE01014747">
    <property type="protein sequence ID" value="KAA0045134.1"/>
    <property type="molecule type" value="Genomic_DNA"/>
</dbReference>
<feature type="compositionally biased region" description="Basic and acidic residues" evidence="1">
    <location>
        <begin position="60"/>
        <end position="94"/>
    </location>
</feature>
<feature type="region of interest" description="Disordered" evidence="1">
    <location>
        <begin position="54"/>
        <end position="96"/>
    </location>
</feature>
<dbReference type="AlphaFoldDB" id="A0A5A7TPS7"/>
<evidence type="ECO:0000313" key="5">
    <source>
        <dbReference type="Proteomes" id="UP000321947"/>
    </source>
</evidence>
<protein>
    <submittedName>
        <fullName evidence="2">Copia protein</fullName>
    </submittedName>
</protein>
<gene>
    <name evidence="3" type="ORF">E5676_scaffold500G001150</name>
    <name evidence="2" type="ORF">E6C27_scaffold30G001330</name>
</gene>
<organism evidence="2 4">
    <name type="scientific">Cucumis melo var. makuwa</name>
    <name type="common">Oriental melon</name>
    <dbReference type="NCBI Taxonomy" id="1194695"/>
    <lineage>
        <taxon>Eukaryota</taxon>
        <taxon>Viridiplantae</taxon>
        <taxon>Streptophyta</taxon>
        <taxon>Embryophyta</taxon>
        <taxon>Tracheophyta</taxon>
        <taxon>Spermatophyta</taxon>
        <taxon>Magnoliopsida</taxon>
        <taxon>eudicotyledons</taxon>
        <taxon>Gunneridae</taxon>
        <taxon>Pentapetalae</taxon>
        <taxon>rosids</taxon>
        <taxon>fabids</taxon>
        <taxon>Cucurbitales</taxon>
        <taxon>Cucurbitaceae</taxon>
        <taxon>Benincaseae</taxon>
        <taxon>Cucumis</taxon>
    </lineage>
</organism>
<evidence type="ECO:0000313" key="2">
    <source>
        <dbReference type="EMBL" id="KAA0045134.1"/>
    </source>
</evidence>
<dbReference type="PANTHER" id="PTHR11439">
    <property type="entry name" value="GAG-POL-RELATED RETROTRANSPOSON"/>
    <property type="match status" value="1"/>
</dbReference>
<dbReference type="Proteomes" id="UP000321393">
    <property type="component" value="Unassembled WGS sequence"/>
</dbReference>